<evidence type="ECO:0000313" key="2">
    <source>
        <dbReference type="EMBL" id="KAK3686067.1"/>
    </source>
</evidence>
<name>A0AAE0X6W1_9PEZI</name>
<feature type="compositionally biased region" description="Basic and acidic residues" evidence="1">
    <location>
        <begin position="556"/>
        <end position="578"/>
    </location>
</feature>
<reference evidence="2" key="2">
    <citation type="submission" date="2023-06" db="EMBL/GenBank/DDBJ databases">
        <authorList>
            <consortium name="Lawrence Berkeley National Laboratory"/>
            <person name="Haridas S."/>
            <person name="Hensen N."/>
            <person name="Bonometti L."/>
            <person name="Westerberg I."/>
            <person name="Brannstrom I.O."/>
            <person name="Guillou S."/>
            <person name="Cros-Aarteil S."/>
            <person name="Calhoun S."/>
            <person name="Kuo A."/>
            <person name="Mondo S."/>
            <person name="Pangilinan J."/>
            <person name="Riley R."/>
            <person name="Labutti K."/>
            <person name="Andreopoulos B."/>
            <person name="Lipzen A."/>
            <person name="Chen C."/>
            <person name="Yanf M."/>
            <person name="Daum C."/>
            <person name="Ng V."/>
            <person name="Clum A."/>
            <person name="Steindorff A."/>
            <person name="Ohm R."/>
            <person name="Martin F."/>
            <person name="Silar P."/>
            <person name="Natvig D."/>
            <person name="Lalanne C."/>
            <person name="Gautier V."/>
            <person name="Ament-Velasquez S.L."/>
            <person name="Kruys A."/>
            <person name="Hutchinson M.I."/>
            <person name="Powell A.J."/>
            <person name="Barry K."/>
            <person name="Miller A.N."/>
            <person name="Grigoriev I.V."/>
            <person name="Debuchy R."/>
            <person name="Gladieux P."/>
            <person name="Thoren M.H."/>
            <person name="Johannesson H."/>
        </authorList>
    </citation>
    <scope>NUCLEOTIDE SEQUENCE</scope>
    <source>
        <strain evidence="2">CBS 314.62</strain>
    </source>
</reference>
<feature type="region of interest" description="Disordered" evidence="1">
    <location>
        <begin position="385"/>
        <end position="424"/>
    </location>
</feature>
<gene>
    <name evidence="2" type="ORF">B0T22DRAFT_380829</name>
</gene>
<keyword evidence="3" id="KW-1185">Reference proteome</keyword>
<evidence type="ECO:0000256" key="1">
    <source>
        <dbReference type="SAM" id="MobiDB-lite"/>
    </source>
</evidence>
<dbReference type="EMBL" id="JAULSO010000003">
    <property type="protein sequence ID" value="KAK3686067.1"/>
    <property type="molecule type" value="Genomic_DNA"/>
</dbReference>
<reference evidence="2" key="1">
    <citation type="journal article" date="2023" name="Mol. Phylogenet. Evol.">
        <title>Genome-scale phylogeny and comparative genomics of the fungal order Sordariales.</title>
        <authorList>
            <person name="Hensen N."/>
            <person name="Bonometti L."/>
            <person name="Westerberg I."/>
            <person name="Brannstrom I.O."/>
            <person name="Guillou S."/>
            <person name="Cros-Aarteil S."/>
            <person name="Calhoun S."/>
            <person name="Haridas S."/>
            <person name="Kuo A."/>
            <person name="Mondo S."/>
            <person name="Pangilinan J."/>
            <person name="Riley R."/>
            <person name="LaButti K."/>
            <person name="Andreopoulos B."/>
            <person name="Lipzen A."/>
            <person name="Chen C."/>
            <person name="Yan M."/>
            <person name="Daum C."/>
            <person name="Ng V."/>
            <person name="Clum A."/>
            <person name="Steindorff A."/>
            <person name="Ohm R.A."/>
            <person name="Martin F."/>
            <person name="Silar P."/>
            <person name="Natvig D.O."/>
            <person name="Lalanne C."/>
            <person name="Gautier V."/>
            <person name="Ament-Velasquez S.L."/>
            <person name="Kruys A."/>
            <person name="Hutchinson M.I."/>
            <person name="Powell A.J."/>
            <person name="Barry K."/>
            <person name="Miller A.N."/>
            <person name="Grigoriev I.V."/>
            <person name="Debuchy R."/>
            <person name="Gladieux P."/>
            <person name="Hiltunen Thoren M."/>
            <person name="Johannesson H."/>
        </authorList>
    </citation>
    <scope>NUCLEOTIDE SEQUENCE</scope>
    <source>
        <strain evidence="2">CBS 314.62</strain>
    </source>
</reference>
<sequence>MATVPQAFYSLWQEANIREKLFELLSKEDICAVRVANSACCNLVTKRLFLRTHLTFTANTFTNPFRVQALSRIGHHIEHLTFSFAHSDATFLPPLLHPQTGREISFIYAPHTSMASVLARPKYTNSEFEEIVNQQYPPLFHAASNVPSFINAMKHIPNMRHLTIRTPGQDSKERYRRDVVDYALISLRIALERTPLKKLSKLSLSAVHPSAFNYLRHVPGFGASPSAPRRWLQIRKLYISVESWDFYGPSPGLDHLKIIDDFIRNFAPQLEKFAFAWLGRRGPCPLALSGDPLFAPSRDTKKLFNEVTGPMSPLPARPARRPLIMPQLRFMSVRNATMNAPQLSKLVAAHKDTVREFDLENVALTDGGSLDEAFAPLVDGGSDAWSRHSMGGSEQSFRPPTARSMSGSGVASSHETEQLPTSSAAADAASKELFHVDLEGMVFGGINDVDALEVGVEEWARGVTAAAAQQASTVGMMAEVSEGKGEDDGGLASDIEAAKEASMAFSTKLKKRRIRKKREQRSEHRSGSKSEHRRHKHSRSDETSDRHHSRSRHQHSRSDDTSDRHTSRDRDRERDRSHSSRRHRHHRYHSEEIPSMPSMPSMPEVIGTDDEALFNNISVSPSTPPRPRSKQQHSITPPLLLNPFPLPALLQPTVYDPSATAGPLLPTPSEKESARGHDGLSAVQRVIEADMLAEAEEAALRSSALKRAKEAVLAKLSREFCKRRTGSGPAAHTKDSAAVVAGLSNLNLGTGAGYGYGYGMNFAAAGGGNSMGYRIREGLFGRSVANVNAMSSSMGTVMADRRGVESQSTLVPLIFSRS</sequence>
<feature type="compositionally biased region" description="Polar residues" evidence="1">
    <location>
        <begin position="392"/>
        <end position="424"/>
    </location>
</feature>
<proteinExistence type="predicted"/>
<organism evidence="2 3">
    <name type="scientific">Podospora appendiculata</name>
    <dbReference type="NCBI Taxonomy" id="314037"/>
    <lineage>
        <taxon>Eukaryota</taxon>
        <taxon>Fungi</taxon>
        <taxon>Dikarya</taxon>
        <taxon>Ascomycota</taxon>
        <taxon>Pezizomycotina</taxon>
        <taxon>Sordariomycetes</taxon>
        <taxon>Sordariomycetidae</taxon>
        <taxon>Sordariales</taxon>
        <taxon>Podosporaceae</taxon>
        <taxon>Podospora</taxon>
    </lineage>
</organism>
<feature type="compositionally biased region" description="Low complexity" evidence="1">
    <location>
        <begin position="593"/>
        <end position="604"/>
    </location>
</feature>
<feature type="compositionally biased region" description="Basic and acidic residues" evidence="1">
    <location>
        <begin position="520"/>
        <end position="530"/>
    </location>
</feature>
<feature type="compositionally biased region" description="Basic residues" evidence="1">
    <location>
        <begin position="579"/>
        <end position="588"/>
    </location>
</feature>
<dbReference type="AlphaFoldDB" id="A0AAE0X6W1"/>
<comment type="caution">
    <text evidence="2">The sequence shown here is derived from an EMBL/GenBank/DDBJ whole genome shotgun (WGS) entry which is preliminary data.</text>
</comment>
<dbReference type="Proteomes" id="UP001270362">
    <property type="component" value="Unassembled WGS sequence"/>
</dbReference>
<feature type="compositionally biased region" description="Basic residues" evidence="1">
    <location>
        <begin position="508"/>
        <end position="519"/>
    </location>
</feature>
<feature type="region of interest" description="Disordered" evidence="1">
    <location>
        <begin position="504"/>
        <end position="635"/>
    </location>
</feature>
<accession>A0AAE0X6W1</accession>
<evidence type="ECO:0000313" key="3">
    <source>
        <dbReference type="Proteomes" id="UP001270362"/>
    </source>
</evidence>
<protein>
    <submittedName>
        <fullName evidence="2">Uncharacterized protein</fullName>
    </submittedName>
</protein>